<evidence type="ECO:0000313" key="2">
    <source>
        <dbReference type="Proteomes" id="UP000633219"/>
    </source>
</evidence>
<dbReference type="RefSeq" id="WP_201656569.1">
    <property type="nucleotide sequence ID" value="NZ_JAEQNC010000004.1"/>
</dbReference>
<dbReference type="Proteomes" id="UP000633219">
    <property type="component" value="Unassembled WGS sequence"/>
</dbReference>
<dbReference type="GO" id="GO:0019441">
    <property type="term" value="P:L-tryptophan catabolic process to kynurenine"/>
    <property type="evidence" value="ECO:0007669"/>
    <property type="project" value="InterPro"/>
</dbReference>
<dbReference type="GO" id="GO:0019442">
    <property type="term" value="P:L-tryptophan catabolic process to acetyl-CoA"/>
    <property type="evidence" value="ECO:0007669"/>
    <property type="project" value="TreeGrafter"/>
</dbReference>
<gene>
    <name evidence="1" type="ORF">JJB09_09415</name>
</gene>
<accession>A0A937CPA8</accession>
<dbReference type="InterPro" id="IPR004981">
    <property type="entry name" value="Trp_2_3_dOase"/>
</dbReference>
<dbReference type="GO" id="GO:0046872">
    <property type="term" value="F:metal ion binding"/>
    <property type="evidence" value="ECO:0007669"/>
    <property type="project" value="InterPro"/>
</dbReference>
<dbReference type="Gene3D" id="1.20.58.480">
    <property type="match status" value="2"/>
</dbReference>
<evidence type="ECO:0000313" key="1">
    <source>
        <dbReference type="EMBL" id="MBL0372248.1"/>
    </source>
</evidence>
<dbReference type="InterPro" id="IPR037217">
    <property type="entry name" value="Trp/Indoleamine_2_3_dOase-like"/>
</dbReference>
<dbReference type="GO" id="GO:0004833">
    <property type="term" value="F:L-tryptophan 2,3-dioxygenase activity"/>
    <property type="evidence" value="ECO:0007669"/>
    <property type="project" value="InterPro"/>
</dbReference>
<protein>
    <submittedName>
        <fullName evidence="1">Tryptophan 2,3-dioxygenase</fullName>
    </submittedName>
</protein>
<keyword evidence="2" id="KW-1185">Reference proteome</keyword>
<sequence>MDRNEYHALIENPEMRDYGVYLQVDKLLECQKPLAEMANADELQFQIVHQVEELWMKLMAYTLADVLEYMGKQDTHRIVTLMGRVHRLMRLMTAQLDVLETMSPKEYQQIRLQLGNGSGQESPGFRLLLRMPFDLWEGYKAAYLDGRGLTVAEVYDAKYDHGDSYVVAEALIEFDELFQKFRANHVYLIHRSIGMGSKSLKGRPVDLLQAGARHRFFPELWDIRCTMTDEWGSQYGVVRDSISQPE</sequence>
<reference evidence="1" key="1">
    <citation type="submission" date="2021-01" db="EMBL/GenBank/DDBJ databases">
        <title>Rhizobium sp. strain KVB221 16S ribosomal RNA gene Genome sequencing and assembly.</title>
        <authorList>
            <person name="Kang M."/>
        </authorList>
    </citation>
    <scope>NUCLEOTIDE SEQUENCE</scope>
    <source>
        <strain evidence="1">KVB221</strain>
    </source>
</reference>
<dbReference type="SUPFAM" id="SSF140959">
    <property type="entry name" value="Indolic compounds 2,3-dioxygenase-like"/>
    <property type="match status" value="1"/>
</dbReference>
<dbReference type="EMBL" id="JAEQNC010000004">
    <property type="protein sequence ID" value="MBL0372248.1"/>
    <property type="molecule type" value="Genomic_DNA"/>
</dbReference>
<dbReference type="PANTHER" id="PTHR10138:SF0">
    <property type="entry name" value="TRYPTOPHAN 2,3-DIOXYGENASE"/>
    <property type="match status" value="1"/>
</dbReference>
<comment type="caution">
    <text evidence="1">The sequence shown here is derived from an EMBL/GenBank/DDBJ whole genome shotgun (WGS) entry which is preliminary data.</text>
</comment>
<organism evidence="1 2">
    <name type="scientific">Rhizobium setariae</name>
    <dbReference type="NCBI Taxonomy" id="2801340"/>
    <lineage>
        <taxon>Bacteria</taxon>
        <taxon>Pseudomonadati</taxon>
        <taxon>Pseudomonadota</taxon>
        <taxon>Alphaproteobacteria</taxon>
        <taxon>Hyphomicrobiales</taxon>
        <taxon>Rhizobiaceae</taxon>
        <taxon>Rhizobium/Agrobacterium group</taxon>
        <taxon>Rhizobium</taxon>
    </lineage>
</organism>
<dbReference type="GO" id="GO:0020037">
    <property type="term" value="F:heme binding"/>
    <property type="evidence" value="ECO:0007669"/>
    <property type="project" value="InterPro"/>
</dbReference>
<name>A0A937CPA8_9HYPH</name>
<dbReference type="Pfam" id="PF03301">
    <property type="entry name" value="Trp_dioxygenase"/>
    <property type="match status" value="1"/>
</dbReference>
<proteinExistence type="predicted"/>
<dbReference type="AlphaFoldDB" id="A0A937CPA8"/>
<dbReference type="PANTHER" id="PTHR10138">
    <property type="entry name" value="TRYPTOPHAN 2,3-DIOXYGENASE"/>
    <property type="match status" value="1"/>
</dbReference>